<keyword evidence="2" id="KW-1185">Reference proteome</keyword>
<proteinExistence type="predicted"/>
<dbReference type="Proteomes" id="UP000658690">
    <property type="component" value="Unassembled WGS sequence"/>
</dbReference>
<comment type="caution">
    <text evidence="1">The sequence shown here is derived from an EMBL/GenBank/DDBJ whole genome shotgun (WGS) entry which is preliminary data.</text>
</comment>
<evidence type="ECO:0000313" key="2">
    <source>
        <dbReference type="Proteomes" id="UP000658690"/>
    </source>
</evidence>
<gene>
    <name evidence="1" type="ORF">GC102_17065</name>
</gene>
<reference evidence="1 2" key="1">
    <citation type="submission" date="2019-10" db="EMBL/GenBank/DDBJ databases">
        <title>Description of Paenibacillus choica sp. nov.</title>
        <authorList>
            <person name="Carlier A."/>
            <person name="Qi S."/>
        </authorList>
    </citation>
    <scope>NUCLEOTIDE SEQUENCE [LARGE SCALE GENOMIC DNA]</scope>
    <source>
        <strain evidence="1 2">LMG 31460</strain>
    </source>
</reference>
<evidence type="ECO:0008006" key="3">
    <source>
        <dbReference type="Google" id="ProtNLM"/>
    </source>
</evidence>
<protein>
    <recommendedName>
        <fullName evidence="3">Resolvase/invertase-type recombinase catalytic domain-containing protein</fullName>
    </recommendedName>
</protein>
<accession>A0ABX1Z253</accession>
<name>A0ABX1Z253_9BACL</name>
<organism evidence="1 2">
    <name type="scientific">Paenibacillus germinis</name>
    <dbReference type="NCBI Taxonomy" id="2654979"/>
    <lineage>
        <taxon>Bacteria</taxon>
        <taxon>Bacillati</taxon>
        <taxon>Bacillota</taxon>
        <taxon>Bacilli</taxon>
        <taxon>Bacillales</taxon>
        <taxon>Paenibacillaceae</taxon>
        <taxon>Paenibacillus</taxon>
    </lineage>
</organism>
<dbReference type="EMBL" id="WHOC01000082">
    <property type="protein sequence ID" value="NOU87482.1"/>
    <property type="molecule type" value="Genomic_DNA"/>
</dbReference>
<evidence type="ECO:0000313" key="1">
    <source>
        <dbReference type="EMBL" id="NOU87482.1"/>
    </source>
</evidence>
<sequence>MSVGYVRWTEGRNTREYIRLLAEKMKIWQLLKPENRMLNFWQGCFPNVNLSEPKGSFFIS</sequence>